<gene>
    <name evidence="8" type="ORF">R9X50_00339900</name>
</gene>
<keyword evidence="4 7" id="KW-1133">Transmembrane helix</keyword>
<evidence type="ECO:0000256" key="7">
    <source>
        <dbReference type="SAM" id="Phobius"/>
    </source>
</evidence>
<dbReference type="SUPFAM" id="SSF103473">
    <property type="entry name" value="MFS general substrate transporter"/>
    <property type="match status" value="1"/>
</dbReference>
<comment type="subcellular location">
    <subcellularLocation>
        <location evidence="1">Membrane</location>
        <topology evidence="1">Multi-pass membrane protein</topology>
    </subcellularLocation>
</comment>
<feature type="transmembrane region" description="Helical" evidence="7">
    <location>
        <begin position="182"/>
        <end position="205"/>
    </location>
</feature>
<feature type="compositionally biased region" description="Basic and acidic residues" evidence="6">
    <location>
        <begin position="568"/>
        <end position="583"/>
    </location>
</feature>
<feature type="transmembrane region" description="Helical" evidence="7">
    <location>
        <begin position="133"/>
        <end position="151"/>
    </location>
</feature>
<keyword evidence="2" id="KW-0813">Transport</keyword>
<keyword evidence="3 7" id="KW-0812">Transmembrane</keyword>
<dbReference type="InterPro" id="IPR011701">
    <property type="entry name" value="MFS"/>
</dbReference>
<feature type="transmembrane region" description="Helical" evidence="7">
    <location>
        <begin position="519"/>
        <end position="538"/>
    </location>
</feature>
<dbReference type="CDD" id="cd17323">
    <property type="entry name" value="MFS_Tpo1_MDR_like"/>
    <property type="match status" value="1"/>
</dbReference>
<proteinExistence type="predicted"/>
<evidence type="ECO:0000256" key="6">
    <source>
        <dbReference type="SAM" id="MobiDB-lite"/>
    </source>
</evidence>
<feature type="region of interest" description="Disordered" evidence="6">
    <location>
        <begin position="568"/>
        <end position="599"/>
    </location>
</feature>
<dbReference type="GO" id="GO:0005886">
    <property type="term" value="C:plasma membrane"/>
    <property type="evidence" value="ECO:0007669"/>
    <property type="project" value="TreeGrafter"/>
</dbReference>
<evidence type="ECO:0000256" key="5">
    <source>
        <dbReference type="ARBA" id="ARBA00023136"/>
    </source>
</evidence>
<evidence type="ECO:0000256" key="2">
    <source>
        <dbReference type="ARBA" id="ARBA00022448"/>
    </source>
</evidence>
<dbReference type="PANTHER" id="PTHR23502:SF51">
    <property type="entry name" value="QUINIDINE RESISTANCE PROTEIN 1-RELATED"/>
    <property type="match status" value="1"/>
</dbReference>
<feature type="transmembrane region" description="Helical" evidence="7">
    <location>
        <begin position="325"/>
        <end position="353"/>
    </location>
</feature>
<dbReference type="AlphaFoldDB" id="A0AAQ3R7E6"/>
<evidence type="ECO:0000256" key="1">
    <source>
        <dbReference type="ARBA" id="ARBA00004141"/>
    </source>
</evidence>
<dbReference type="Gene3D" id="1.20.1250.20">
    <property type="entry name" value="MFS general substrate transporter like domains"/>
    <property type="match status" value="1"/>
</dbReference>
<dbReference type="FunFam" id="1.20.1720.10:FF:000009">
    <property type="entry name" value="MFS multidrug transporter"/>
    <property type="match status" value="1"/>
</dbReference>
<feature type="transmembrane region" description="Helical" evidence="7">
    <location>
        <begin position="217"/>
        <end position="239"/>
    </location>
</feature>
<dbReference type="EMBL" id="CP138583">
    <property type="protein sequence ID" value="WPH00569.1"/>
    <property type="molecule type" value="Genomic_DNA"/>
</dbReference>
<keyword evidence="5 7" id="KW-0472">Membrane</keyword>
<dbReference type="GO" id="GO:0022857">
    <property type="term" value="F:transmembrane transporter activity"/>
    <property type="evidence" value="ECO:0007669"/>
    <property type="project" value="InterPro"/>
</dbReference>
<evidence type="ECO:0000256" key="4">
    <source>
        <dbReference type="ARBA" id="ARBA00022989"/>
    </source>
</evidence>
<feature type="region of interest" description="Disordered" evidence="6">
    <location>
        <begin position="1"/>
        <end position="54"/>
    </location>
</feature>
<feature type="transmembrane region" description="Helical" evidence="7">
    <location>
        <begin position="158"/>
        <end position="176"/>
    </location>
</feature>
<keyword evidence="9" id="KW-1185">Reference proteome</keyword>
<name>A0AAQ3R7E6_9PEZI</name>
<dbReference type="Proteomes" id="UP001303373">
    <property type="component" value="Chromosome 4"/>
</dbReference>
<feature type="transmembrane region" description="Helical" evidence="7">
    <location>
        <begin position="459"/>
        <end position="483"/>
    </location>
</feature>
<sequence length="599" mass="64914">MTEQSSHLPNETTEAETPQPPRGDLDGGAAVLNVASDEALQPTSQDKDLMASQSNGDLPKAVVDVTVEPPSEQLHQMDKEDFSVFTVPQIRAIILTGSFAAWFSPMSGSIYYPALNEIASDLNVTSSKVNITVTVYLIIQGVAPMMIAGFADKAGRRPAYFICFVIYIIANLGLALQNNYVALLVLRMLQAAGSSGTVALANGLVGDLVVSSDRGKYIAFASLGGILGPTLSPIIGGLISQYLDWHWIFWFLLILSCAFCIPFALFLPETCRKIVGDGSVPPPWTSDNLTDRVRFKNREKKGIPVDEKKKAELRKNYRITIPNPIATLVVLSDFESALIMFATGLGVACFYAISTGASVAFRSVYGFNELQISLIFVPIGAGSIVSAFTTGKMVDWNYRRHAKRLNFPVKRNRQTDLSNFPVEMARLQIGVPLLLMGATAVVGYGWMMDHHVSLAGPVIILFILGYTLIAGFQCLNVLMVDIYPGQPATATAANNVTRCLLGAAASAAIGPLANAVGNGWAYTILAGFFYLASIGPLMSMKYGMQWRKAKKEKLELKRLAKEAKVKALENKAEEAKGDTRASRSPEALETVAVPLKEER</sequence>
<feature type="transmembrane region" description="Helical" evidence="7">
    <location>
        <begin position="245"/>
        <end position="267"/>
    </location>
</feature>
<dbReference type="Pfam" id="PF07690">
    <property type="entry name" value="MFS_1"/>
    <property type="match status" value="1"/>
</dbReference>
<dbReference type="PANTHER" id="PTHR23502">
    <property type="entry name" value="MAJOR FACILITATOR SUPERFAMILY"/>
    <property type="match status" value="1"/>
</dbReference>
<feature type="transmembrane region" description="Helical" evidence="7">
    <location>
        <begin position="373"/>
        <end position="394"/>
    </location>
</feature>
<feature type="transmembrane region" description="Helical" evidence="7">
    <location>
        <begin position="429"/>
        <end position="447"/>
    </location>
</feature>
<organism evidence="8 9">
    <name type="scientific">Acrodontium crateriforme</name>
    <dbReference type="NCBI Taxonomy" id="150365"/>
    <lineage>
        <taxon>Eukaryota</taxon>
        <taxon>Fungi</taxon>
        <taxon>Dikarya</taxon>
        <taxon>Ascomycota</taxon>
        <taxon>Pezizomycotina</taxon>
        <taxon>Dothideomycetes</taxon>
        <taxon>Dothideomycetidae</taxon>
        <taxon>Mycosphaerellales</taxon>
        <taxon>Teratosphaeriaceae</taxon>
        <taxon>Acrodontium</taxon>
    </lineage>
</organism>
<reference evidence="8 9" key="1">
    <citation type="submission" date="2023-11" db="EMBL/GenBank/DDBJ databases">
        <title>An acidophilic fungus is an integral part of prey digestion in a carnivorous sundew plant.</title>
        <authorList>
            <person name="Tsai I.J."/>
        </authorList>
    </citation>
    <scope>NUCLEOTIDE SEQUENCE [LARGE SCALE GENOMIC DNA]</scope>
    <source>
        <strain evidence="8">169a</strain>
    </source>
</reference>
<evidence type="ECO:0000256" key="3">
    <source>
        <dbReference type="ARBA" id="ARBA00022692"/>
    </source>
</evidence>
<dbReference type="InterPro" id="IPR036259">
    <property type="entry name" value="MFS_trans_sf"/>
</dbReference>
<evidence type="ECO:0000313" key="8">
    <source>
        <dbReference type="EMBL" id="WPH00569.1"/>
    </source>
</evidence>
<dbReference type="Gene3D" id="1.20.1720.10">
    <property type="entry name" value="Multidrug resistance protein D"/>
    <property type="match status" value="1"/>
</dbReference>
<feature type="transmembrane region" description="Helical" evidence="7">
    <location>
        <begin position="92"/>
        <end position="113"/>
    </location>
</feature>
<evidence type="ECO:0000313" key="9">
    <source>
        <dbReference type="Proteomes" id="UP001303373"/>
    </source>
</evidence>
<evidence type="ECO:0008006" key="10">
    <source>
        <dbReference type="Google" id="ProtNLM"/>
    </source>
</evidence>
<protein>
    <recommendedName>
        <fullName evidence="10">Major facilitator superfamily (MFS) profile domain-containing protein</fullName>
    </recommendedName>
</protein>
<feature type="transmembrane region" description="Helical" evidence="7">
    <location>
        <begin position="495"/>
        <end position="513"/>
    </location>
</feature>
<accession>A0AAQ3R7E6</accession>
<feature type="compositionally biased region" description="Polar residues" evidence="6">
    <location>
        <begin position="1"/>
        <end position="16"/>
    </location>
</feature>